<evidence type="ECO:0000313" key="2">
    <source>
        <dbReference type="EMBL" id="SVA46404.1"/>
    </source>
</evidence>
<protein>
    <recommendedName>
        <fullName evidence="1">Solute-binding protein family 5 domain-containing protein</fullName>
    </recommendedName>
</protein>
<dbReference type="AlphaFoldDB" id="A0A381W1Q1"/>
<proteinExistence type="predicted"/>
<feature type="non-terminal residue" evidence="2">
    <location>
        <position position="201"/>
    </location>
</feature>
<dbReference type="Pfam" id="PF00496">
    <property type="entry name" value="SBP_bac_5"/>
    <property type="match status" value="1"/>
</dbReference>
<gene>
    <name evidence="2" type="ORF">METZ01_LOCUS99258</name>
</gene>
<dbReference type="InterPro" id="IPR019546">
    <property type="entry name" value="TAT_signal_bac_arc"/>
</dbReference>
<dbReference type="Gene3D" id="3.40.190.10">
    <property type="entry name" value="Periplasmic binding protein-like II"/>
    <property type="match status" value="1"/>
</dbReference>
<dbReference type="InterPro" id="IPR000914">
    <property type="entry name" value="SBP_5_dom"/>
</dbReference>
<dbReference type="NCBIfam" id="TIGR01409">
    <property type="entry name" value="TAT_signal_seq"/>
    <property type="match status" value="1"/>
</dbReference>
<dbReference type="InterPro" id="IPR039424">
    <property type="entry name" value="SBP_5"/>
</dbReference>
<dbReference type="PANTHER" id="PTHR30290">
    <property type="entry name" value="PERIPLASMIC BINDING COMPONENT OF ABC TRANSPORTER"/>
    <property type="match status" value="1"/>
</dbReference>
<dbReference type="SUPFAM" id="SSF53850">
    <property type="entry name" value="Periplasmic binding protein-like II"/>
    <property type="match status" value="1"/>
</dbReference>
<name>A0A381W1Q1_9ZZZZ</name>
<accession>A0A381W1Q1</accession>
<reference evidence="2" key="1">
    <citation type="submission" date="2018-05" db="EMBL/GenBank/DDBJ databases">
        <authorList>
            <person name="Lanie J.A."/>
            <person name="Ng W.-L."/>
            <person name="Kazmierczak K.M."/>
            <person name="Andrzejewski T.M."/>
            <person name="Davidsen T.M."/>
            <person name="Wayne K.J."/>
            <person name="Tettelin H."/>
            <person name="Glass J.I."/>
            <person name="Rusch D."/>
            <person name="Podicherti R."/>
            <person name="Tsui H.-C.T."/>
            <person name="Winkler M.E."/>
        </authorList>
    </citation>
    <scope>NUCLEOTIDE SEQUENCE</scope>
</reference>
<dbReference type="CDD" id="cd00995">
    <property type="entry name" value="PBP2_NikA_DppA_OppA_like"/>
    <property type="match status" value="1"/>
</dbReference>
<dbReference type="GO" id="GO:0015833">
    <property type="term" value="P:peptide transport"/>
    <property type="evidence" value="ECO:0007669"/>
    <property type="project" value="TreeGrafter"/>
</dbReference>
<evidence type="ECO:0000259" key="1">
    <source>
        <dbReference type="Pfam" id="PF00496"/>
    </source>
</evidence>
<dbReference type="GO" id="GO:1904680">
    <property type="term" value="F:peptide transmembrane transporter activity"/>
    <property type="evidence" value="ECO:0007669"/>
    <property type="project" value="TreeGrafter"/>
</dbReference>
<sequence length="201" mass="21798">MKRRDFIKKTGVITGGAVLSGVPMISAFGQSTNPTKGGVIRWGHSETSQNIDMHQTGTASTHRTMNNIMESLYWPDENLVFQPVLATGTEISSDGLTYTIGLRKDVKFHNGQPMTAADVKYSIDRILNPDTGATSYNDFKNITEVVAVDDHTVRIHRSAVDPFFIYRIGGMGGGVVMPEGSGDVQGTDPIGTGPFQFVSRT</sequence>
<organism evidence="2">
    <name type="scientific">marine metagenome</name>
    <dbReference type="NCBI Taxonomy" id="408172"/>
    <lineage>
        <taxon>unclassified sequences</taxon>
        <taxon>metagenomes</taxon>
        <taxon>ecological metagenomes</taxon>
    </lineage>
</organism>
<dbReference type="PROSITE" id="PS01040">
    <property type="entry name" value="SBP_BACTERIAL_5"/>
    <property type="match status" value="1"/>
</dbReference>
<feature type="domain" description="Solute-binding protein family 5" evidence="1">
    <location>
        <begin position="81"/>
        <end position="199"/>
    </location>
</feature>
<dbReference type="EMBL" id="UINC01010431">
    <property type="protein sequence ID" value="SVA46404.1"/>
    <property type="molecule type" value="Genomic_DNA"/>
</dbReference>
<dbReference type="InterPro" id="IPR023765">
    <property type="entry name" value="SBP_5_CS"/>
</dbReference>